<sequence length="97" mass="10512">MASQTDHFTSLPAARQLRRMRAFYTAGVVLWAASSIWTGWVSPGSRPMWTSLLLLAVFAVLLGLACRWLRGLKSDGGAGPAHRAAPRRAPAIRHTSA</sequence>
<protein>
    <submittedName>
        <fullName evidence="3">Uncharacterized protein</fullName>
    </submittedName>
</protein>
<reference evidence="3 4" key="1">
    <citation type="journal article" date="2015" name="Int. J. Syst. Evol. Microbiol.">
        <title>Streptomyces gilvifuscus sp. nov., an actinomycete that produces antibacterial compounds isolated from soil.</title>
        <authorList>
            <person name="Nguyen T.M."/>
            <person name="Kim J."/>
        </authorList>
    </citation>
    <scope>NUCLEOTIDE SEQUENCE [LARGE SCALE GENOMIC DNA]</scope>
    <source>
        <strain evidence="3 4">T113</strain>
    </source>
</reference>
<keyword evidence="4" id="KW-1185">Reference proteome</keyword>
<dbReference type="EMBL" id="JAQOSK010000023">
    <property type="protein sequence ID" value="MDC2960535.1"/>
    <property type="molecule type" value="Genomic_DNA"/>
</dbReference>
<comment type="caution">
    <text evidence="3">The sequence shown here is derived from an EMBL/GenBank/DDBJ whole genome shotgun (WGS) entry which is preliminary data.</text>
</comment>
<feature type="region of interest" description="Disordered" evidence="1">
    <location>
        <begin position="74"/>
        <end position="97"/>
    </location>
</feature>
<dbReference type="Proteomes" id="UP001221328">
    <property type="component" value="Unassembled WGS sequence"/>
</dbReference>
<keyword evidence="2" id="KW-1133">Transmembrane helix</keyword>
<name>A0ABT5G727_9ACTN</name>
<evidence type="ECO:0000313" key="3">
    <source>
        <dbReference type="EMBL" id="MDC2960535.1"/>
    </source>
</evidence>
<evidence type="ECO:0000256" key="1">
    <source>
        <dbReference type="SAM" id="MobiDB-lite"/>
    </source>
</evidence>
<feature type="transmembrane region" description="Helical" evidence="2">
    <location>
        <begin position="21"/>
        <end position="42"/>
    </location>
</feature>
<organism evidence="3 4">
    <name type="scientific">Streptomyces gilvifuscus</name>
    <dbReference type="NCBI Taxonomy" id="1550617"/>
    <lineage>
        <taxon>Bacteria</taxon>
        <taxon>Bacillati</taxon>
        <taxon>Actinomycetota</taxon>
        <taxon>Actinomycetes</taxon>
        <taxon>Kitasatosporales</taxon>
        <taxon>Streptomycetaceae</taxon>
        <taxon>Streptomyces</taxon>
    </lineage>
</organism>
<proteinExistence type="predicted"/>
<keyword evidence="2" id="KW-0472">Membrane</keyword>
<feature type="transmembrane region" description="Helical" evidence="2">
    <location>
        <begin position="48"/>
        <end position="69"/>
    </location>
</feature>
<evidence type="ECO:0000256" key="2">
    <source>
        <dbReference type="SAM" id="Phobius"/>
    </source>
</evidence>
<evidence type="ECO:0000313" key="4">
    <source>
        <dbReference type="Proteomes" id="UP001221328"/>
    </source>
</evidence>
<dbReference type="RefSeq" id="WP_272178667.1">
    <property type="nucleotide sequence ID" value="NZ_JAQOSK010000023.1"/>
</dbReference>
<keyword evidence="2" id="KW-0812">Transmembrane</keyword>
<feature type="compositionally biased region" description="Low complexity" evidence="1">
    <location>
        <begin position="80"/>
        <end position="89"/>
    </location>
</feature>
<gene>
    <name evidence="3" type="ORF">PO587_39545</name>
</gene>
<accession>A0ABT5G727</accession>